<dbReference type="InterPro" id="IPR051602">
    <property type="entry name" value="ACC_Biotin_Carboxylase"/>
</dbReference>
<evidence type="ECO:0000256" key="5">
    <source>
        <dbReference type="ARBA" id="ARBA00048600"/>
    </source>
</evidence>
<dbReference type="SUPFAM" id="SSF56059">
    <property type="entry name" value="Glutathione synthetase ATP-binding domain-like"/>
    <property type="match status" value="1"/>
</dbReference>
<evidence type="ECO:0000256" key="2">
    <source>
        <dbReference type="ARBA" id="ARBA00022598"/>
    </source>
</evidence>
<dbReference type="GO" id="GO:0004075">
    <property type="term" value="F:biotin carboxylase activity"/>
    <property type="evidence" value="ECO:0007669"/>
    <property type="project" value="UniProtKB-EC"/>
</dbReference>
<dbReference type="AlphaFoldDB" id="A0A379FL49"/>
<evidence type="ECO:0000256" key="6">
    <source>
        <dbReference type="PROSITE-ProRule" id="PRU00409"/>
    </source>
</evidence>
<evidence type="ECO:0000256" key="4">
    <source>
        <dbReference type="ARBA" id="ARBA00022840"/>
    </source>
</evidence>
<dbReference type="PANTHER" id="PTHR48095:SF2">
    <property type="entry name" value="BIOTIN CARBOXYLASE, CHLOROPLASTIC"/>
    <property type="match status" value="1"/>
</dbReference>
<feature type="domain" description="ATP-grasp" evidence="7">
    <location>
        <begin position="19"/>
        <end position="69"/>
    </location>
</feature>
<evidence type="ECO:0000256" key="1">
    <source>
        <dbReference type="ARBA" id="ARBA00013263"/>
    </source>
</evidence>
<accession>A0A379FL49</accession>
<dbReference type="Gene3D" id="3.30.470.20">
    <property type="entry name" value="ATP-grasp fold, B domain"/>
    <property type="match status" value="1"/>
</dbReference>
<dbReference type="PANTHER" id="PTHR48095">
    <property type="entry name" value="PYRUVATE CARBOXYLASE SUBUNIT A"/>
    <property type="match status" value="1"/>
</dbReference>
<dbReference type="PROSITE" id="PS00867">
    <property type="entry name" value="CPSASE_2"/>
    <property type="match status" value="1"/>
</dbReference>
<evidence type="ECO:0000259" key="8">
    <source>
        <dbReference type="PROSITE" id="PS50979"/>
    </source>
</evidence>
<protein>
    <recommendedName>
        <fullName evidence="1">biotin carboxylase</fullName>
        <ecNumber evidence="1">6.3.4.14</ecNumber>
    </recommendedName>
</protein>
<organism evidence="9 10">
    <name type="scientific">Proteus mirabilis</name>
    <dbReference type="NCBI Taxonomy" id="584"/>
    <lineage>
        <taxon>Bacteria</taxon>
        <taxon>Pseudomonadati</taxon>
        <taxon>Pseudomonadota</taxon>
        <taxon>Gammaproteobacteria</taxon>
        <taxon>Enterobacterales</taxon>
        <taxon>Morganellaceae</taxon>
        <taxon>Proteus</taxon>
    </lineage>
</organism>
<dbReference type="GO" id="GO:0046872">
    <property type="term" value="F:metal ion binding"/>
    <property type="evidence" value="ECO:0007669"/>
    <property type="project" value="InterPro"/>
</dbReference>
<name>A0A379FL49_PROMI</name>
<gene>
    <name evidence="9" type="primary">accC_4</name>
    <name evidence="9" type="ORF">NCTC11938_02391</name>
</gene>
<feature type="domain" description="Biotin carboxylation" evidence="8">
    <location>
        <begin position="1"/>
        <end position="135"/>
    </location>
</feature>
<evidence type="ECO:0000313" key="10">
    <source>
        <dbReference type="Proteomes" id="UP000254191"/>
    </source>
</evidence>
<dbReference type="PROSITE" id="PS50975">
    <property type="entry name" value="ATP_GRASP"/>
    <property type="match status" value="1"/>
</dbReference>
<dbReference type="SUPFAM" id="SSF51246">
    <property type="entry name" value="Rudiment single hybrid motif"/>
    <property type="match status" value="1"/>
</dbReference>
<keyword evidence="3 6" id="KW-0547">Nucleotide-binding</keyword>
<comment type="catalytic activity">
    <reaction evidence="5">
        <text>N(6)-biotinyl-L-lysyl-[protein] + hydrogencarbonate + ATP = N(6)-carboxybiotinyl-L-lysyl-[protein] + ADP + phosphate + H(+)</text>
        <dbReference type="Rhea" id="RHEA:13501"/>
        <dbReference type="Rhea" id="RHEA-COMP:10505"/>
        <dbReference type="Rhea" id="RHEA-COMP:10506"/>
        <dbReference type="ChEBI" id="CHEBI:15378"/>
        <dbReference type="ChEBI" id="CHEBI:17544"/>
        <dbReference type="ChEBI" id="CHEBI:30616"/>
        <dbReference type="ChEBI" id="CHEBI:43474"/>
        <dbReference type="ChEBI" id="CHEBI:83144"/>
        <dbReference type="ChEBI" id="CHEBI:83145"/>
        <dbReference type="ChEBI" id="CHEBI:456216"/>
        <dbReference type="EC" id="6.3.4.14"/>
    </reaction>
</comment>
<dbReference type="InterPro" id="IPR005479">
    <property type="entry name" value="CPAse_ATP-bd"/>
</dbReference>
<evidence type="ECO:0000313" key="9">
    <source>
        <dbReference type="EMBL" id="SUC21601.1"/>
    </source>
</evidence>
<dbReference type="Pfam" id="PF02786">
    <property type="entry name" value="CPSase_L_D2"/>
    <property type="match status" value="1"/>
</dbReference>
<dbReference type="EMBL" id="UGTS01000004">
    <property type="protein sequence ID" value="SUC21601.1"/>
    <property type="molecule type" value="Genomic_DNA"/>
</dbReference>
<dbReference type="InterPro" id="IPR011054">
    <property type="entry name" value="Rudment_hybrid_motif"/>
</dbReference>
<evidence type="ECO:0000256" key="3">
    <source>
        <dbReference type="ARBA" id="ARBA00022741"/>
    </source>
</evidence>
<reference evidence="9 10" key="1">
    <citation type="submission" date="2018-06" db="EMBL/GenBank/DDBJ databases">
        <authorList>
            <consortium name="Pathogen Informatics"/>
            <person name="Doyle S."/>
        </authorList>
    </citation>
    <scope>NUCLEOTIDE SEQUENCE [LARGE SCALE GENOMIC DNA]</scope>
    <source>
        <strain evidence="9 10">NCTC11938</strain>
    </source>
</reference>
<sequence>MNNGNVFINQQKTFCAKAGYIGAGTVEFLLSANGTISFLEVNTRLQVEHPVTEETAGIDLVIEQLRIAEGLPLSINETPEPRGHSFEFRINAEDPAKGFLPTPGLISQFSQPAGPAFVLIVVWRKMTKYHVNLIQ</sequence>
<dbReference type="PROSITE" id="PS50979">
    <property type="entry name" value="BC"/>
    <property type="match status" value="1"/>
</dbReference>
<keyword evidence="4 6" id="KW-0067">ATP-binding</keyword>
<dbReference type="EC" id="6.3.4.14" evidence="1"/>
<dbReference type="GO" id="GO:0005524">
    <property type="term" value="F:ATP binding"/>
    <property type="evidence" value="ECO:0007669"/>
    <property type="project" value="UniProtKB-UniRule"/>
</dbReference>
<evidence type="ECO:0000259" key="7">
    <source>
        <dbReference type="PROSITE" id="PS50975"/>
    </source>
</evidence>
<keyword evidence="2 9" id="KW-0436">Ligase</keyword>
<dbReference type="Proteomes" id="UP000254191">
    <property type="component" value="Unassembled WGS sequence"/>
</dbReference>
<proteinExistence type="predicted"/>
<dbReference type="InterPro" id="IPR011764">
    <property type="entry name" value="Biotin_carboxylation_dom"/>
</dbReference>
<dbReference type="InterPro" id="IPR011761">
    <property type="entry name" value="ATP-grasp"/>
</dbReference>